<dbReference type="PROSITE" id="PS51417">
    <property type="entry name" value="ARF"/>
    <property type="match status" value="1"/>
</dbReference>
<reference evidence="7" key="1">
    <citation type="submission" date="2021-02" db="EMBL/GenBank/DDBJ databases">
        <authorList>
            <person name="Nowell W R."/>
        </authorList>
    </citation>
    <scope>NUCLEOTIDE SEQUENCE</scope>
</reference>
<keyword evidence="5" id="KW-0479">Metal-binding</keyword>
<sequence length="190" mass="22038">MSLDLQGMFNPFASFGKNDHARILMLGLDGAGKTTILYRSKLNETINTEPTNGFKIEIINPCPGMFFTVWDIGGEKKHRYLWHYYHPGMEGLIFVIDSTDRERIDEVREEFHNILTFPYMTNVPVLIIANKRDLPNAMDRWELIDKLGMKNISTQHKWYLRSVCARTGEGLDEAMLVMANLIKQNRKENK</sequence>
<evidence type="ECO:0000313" key="8">
    <source>
        <dbReference type="Proteomes" id="UP000663852"/>
    </source>
</evidence>
<gene>
    <name evidence="7" type="ORF">EDS130_LOCUS26389</name>
</gene>
<evidence type="ECO:0000256" key="4">
    <source>
        <dbReference type="PIRSR" id="PIRSR606689-1"/>
    </source>
</evidence>
<dbReference type="PANTHER" id="PTHR11711">
    <property type="entry name" value="ADP RIBOSYLATION FACTOR-RELATED"/>
    <property type="match status" value="1"/>
</dbReference>
<keyword evidence="2 4" id="KW-0547">Nucleotide-binding</keyword>
<dbReference type="InterPro" id="IPR027417">
    <property type="entry name" value="P-loop_NTPase"/>
</dbReference>
<proteinExistence type="inferred from homology"/>
<protein>
    <submittedName>
        <fullName evidence="7">Uncharacterized protein</fullName>
    </submittedName>
</protein>
<evidence type="ECO:0000256" key="1">
    <source>
        <dbReference type="ARBA" id="ARBA00010290"/>
    </source>
</evidence>
<evidence type="ECO:0000313" key="7">
    <source>
        <dbReference type="EMBL" id="CAF1220501.1"/>
    </source>
</evidence>
<dbReference type="EMBL" id="CAJNOJ010000160">
    <property type="protein sequence ID" value="CAF1220501.1"/>
    <property type="molecule type" value="Genomic_DNA"/>
</dbReference>
<dbReference type="PROSITE" id="PS51419">
    <property type="entry name" value="RAB"/>
    <property type="match status" value="1"/>
</dbReference>
<dbReference type="GO" id="GO:0003924">
    <property type="term" value="F:GTPase activity"/>
    <property type="evidence" value="ECO:0007669"/>
    <property type="project" value="InterPro"/>
</dbReference>
<dbReference type="SMART" id="SM00177">
    <property type="entry name" value="ARF"/>
    <property type="match status" value="1"/>
</dbReference>
<dbReference type="Proteomes" id="UP000663852">
    <property type="component" value="Unassembled WGS sequence"/>
</dbReference>
<dbReference type="AlphaFoldDB" id="A0A814XU93"/>
<dbReference type="GO" id="GO:0030010">
    <property type="term" value="P:establishment of cell polarity"/>
    <property type="evidence" value="ECO:0007669"/>
    <property type="project" value="UniProtKB-ARBA"/>
</dbReference>
<feature type="binding site" evidence="5">
    <location>
        <position position="34"/>
    </location>
    <ligand>
        <name>Mg(2+)</name>
        <dbReference type="ChEBI" id="CHEBI:18420"/>
    </ligand>
</feature>
<dbReference type="PRINTS" id="PR00328">
    <property type="entry name" value="SAR1GTPBP"/>
</dbReference>
<comment type="similarity">
    <text evidence="1 6">Belongs to the small GTPase superfamily. Arf family.</text>
</comment>
<evidence type="ECO:0000256" key="3">
    <source>
        <dbReference type="ARBA" id="ARBA00023134"/>
    </source>
</evidence>
<keyword evidence="3 4" id="KW-0342">GTP-binding</keyword>
<dbReference type="SMART" id="SM00178">
    <property type="entry name" value="SAR"/>
    <property type="match status" value="1"/>
</dbReference>
<evidence type="ECO:0000256" key="6">
    <source>
        <dbReference type="RuleBase" id="RU003925"/>
    </source>
</evidence>
<keyword evidence="5" id="KW-0460">Magnesium</keyword>
<name>A0A814XU93_ADIRI</name>
<feature type="binding site" evidence="4">
    <location>
        <position position="74"/>
    </location>
    <ligand>
        <name>GTP</name>
        <dbReference type="ChEBI" id="CHEBI:37565"/>
    </ligand>
</feature>
<dbReference type="InterPro" id="IPR024156">
    <property type="entry name" value="Small_GTPase_ARF"/>
</dbReference>
<evidence type="ECO:0000256" key="2">
    <source>
        <dbReference type="ARBA" id="ARBA00022741"/>
    </source>
</evidence>
<feature type="binding site" evidence="5">
    <location>
        <position position="51"/>
    </location>
    <ligand>
        <name>Mg(2+)</name>
        <dbReference type="ChEBI" id="CHEBI:18420"/>
    </ligand>
</feature>
<dbReference type="Gene3D" id="3.40.50.300">
    <property type="entry name" value="P-loop containing nucleotide triphosphate hydrolases"/>
    <property type="match status" value="1"/>
</dbReference>
<dbReference type="NCBIfam" id="TIGR00231">
    <property type="entry name" value="small_GTP"/>
    <property type="match status" value="1"/>
</dbReference>
<feature type="binding site" evidence="4">
    <location>
        <begin position="130"/>
        <end position="133"/>
    </location>
    <ligand>
        <name>GTP</name>
        <dbReference type="ChEBI" id="CHEBI:37565"/>
    </ligand>
</feature>
<dbReference type="OrthoDB" id="2011769at2759"/>
<dbReference type="GO" id="GO:0046872">
    <property type="term" value="F:metal ion binding"/>
    <property type="evidence" value="ECO:0007669"/>
    <property type="project" value="UniProtKB-KW"/>
</dbReference>
<comment type="caution">
    <text evidence="7">The sequence shown here is derived from an EMBL/GenBank/DDBJ whole genome shotgun (WGS) entry which is preliminary data.</text>
</comment>
<dbReference type="Pfam" id="PF00025">
    <property type="entry name" value="Arf"/>
    <property type="match status" value="1"/>
</dbReference>
<dbReference type="InterPro" id="IPR005225">
    <property type="entry name" value="Small_GTP-bd"/>
</dbReference>
<dbReference type="SUPFAM" id="SSF52540">
    <property type="entry name" value="P-loop containing nucleoside triphosphate hydrolases"/>
    <property type="match status" value="1"/>
</dbReference>
<dbReference type="InterPro" id="IPR006689">
    <property type="entry name" value="Small_GTPase_ARF/SAR"/>
</dbReference>
<feature type="binding site" evidence="4">
    <location>
        <begin position="27"/>
        <end position="34"/>
    </location>
    <ligand>
        <name>GTP</name>
        <dbReference type="ChEBI" id="CHEBI:37565"/>
    </ligand>
</feature>
<accession>A0A814XU93</accession>
<organism evidence="7 8">
    <name type="scientific">Adineta ricciae</name>
    <name type="common">Rotifer</name>
    <dbReference type="NCBI Taxonomy" id="249248"/>
    <lineage>
        <taxon>Eukaryota</taxon>
        <taxon>Metazoa</taxon>
        <taxon>Spiralia</taxon>
        <taxon>Gnathifera</taxon>
        <taxon>Rotifera</taxon>
        <taxon>Eurotatoria</taxon>
        <taxon>Bdelloidea</taxon>
        <taxon>Adinetida</taxon>
        <taxon>Adinetidae</taxon>
        <taxon>Adineta</taxon>
    </lineage>
</organism>
<evidence type="ECO:0000256" key="5">
    <source>
        <dbReference type="PIRSR" id="PIRSR606689-2"/>
    </source>
</evidence>
<dbReference type="FunFam" id="3.40.50.300:FF:000412">
    <property type="entry name" value="ADP-ribosylation factor 1"/>
    <property type="match status" value="1"/>
</dbReference>
<dbReference type="GO" id="GO:0005525">
    <property type="term" value="F:GTP binding"/>
    <property type="evidence" value="ECO:0007669"/>
    <property type="project" value="UniProtKB-KW"/>
</dbReference>
<dbReference type="SMART" id="SM00175">
    <property type="entry name" value="RAB"/>
    <property type="match status" value="1"/>
</dbReference>
<dbReference type="CDD" id="cd00878">
    <property type="entry name" value="Arf_Arl"/>
    <property type="match status" value="1"/>
</dbReference>